<dbReference type="EMBL" id="CP066744">
    <property type="protein sequence ID" value="QQK09082.1"/>
    <property type="molecule type" value="Genomic_DNA"/>
</dbReference>
<keyword evidence="2" id="KW-1185">Reference proteome</keyword>
<reference evidence="1 2" key="1">
    <citation type="journal article" date="2022" name="Int. J. Syst. Evol. Microbiol.">
        <title>Miniphocaeibacter halophilus sp. nov., an ammonium-tolerant acetate-producing bacterium isolated from a biogas system.</title>
        <authorList>
            <person name="Schnurer A."/>
            <person name="Singh A."/>
            <person name="Bi S."/>
            <person name="Qiao W."/>
            <person name="Westerholm M."/>
        </authorList>
    </citation>
    <scope>NUCLEOTIDE SEQUENCE [LARGE SCALE GENOMIC DNA]</scope>
    <source>
        <strain evidence="1 2">AMB_01</strain>
    </source>
</reference>
<gene>
    <name evidence="1" type="ORF">JFY71_05425</name>
</gene>
<sequence length="261" mass="29123">MKINVENLAYGYNNKAIMKNFNLEINSGEILSLLGPNGAGKTTLFKSLLGILPTINGEIKYDNKNIKNISKQELAKFIAYVPQIHNTPFAFQVIDVVLMGRTAHLGAFGNPTKIDIEKAYNALEELQISSLAEKIFTELSGGERQMVMIARALVQEPKFIMLDEPTSSLDFGNQVKVLEQLLKLSKNDIGIVMTTHTPDHAILLSGKVVLLYGHGNYLFGTTEEVITENKLSKAYGVEIKLLENFVKEERIKYCYPIINTI</sequence>
<evidence type="ECO:0000313" key="1">
    <source>
        <dbReference type="EMBL" id="QQK09082.1"/>
    </source>
</evidence>
<keyword evidence="1" id="KW-0067">ATP-binding</keyword>
<keyword evidence="1" id="KW-0547">Nucleotide-binding</keyword>
<name>A0AC61MTV6_9FIRM</name>
<accession>A0AC61MTV6</accession>
<dbReference type="Proteomes" id="UP000595814">
    <property type="component" value="Chromosome"/>
</dbReference>
<evidence type="ECO:0000313" key="2">
    <source>
        <dbReference type="Proteomes" id="UP000595814"/>
    </source>
</evidence>
<proteinExistence type="predicted"/>
<protein>
    <submittedName>
        <fullName evidence="1">ABC transporter ATP-binding protein</fullName>
    </submittedName>
</protein>
<organism evidence="1 2">
    <name type="scientific">Miniphocaeibacter halophilus</name>
    <dbReference type="NCBI Taxonomy" id="2931922"/>
    <lineage>
        <taxon>Bacteria</taxon>
        <taxon>Bacillati</taxon>
        <taxon>Bacillota</taxon>
        <taxon>Tissierellia</taxon>
        <taxon>Tissierellales</taxon>
        <taxon>Peptoniphilaceae</taxon>
        <taxon>Miniphocaeibacter</taxon>
    </lineage>
</organism>